<organism evidence="2 3">
    <name type="scientific">Asticcacaulis aquaticus</name>
    <dbReference type="NCBI Taxonomy" id="2984212"/>
    <lineage>
        <taxon>Bacteria</taxon>
        <taxon>Pseudomonadati</taxon>
        <taxon>Pseudomonadota</taxon>
        <taxon>Alphaproteobacteria</taxon>
        <taxon>Caulobacterales</taxon>
        <taxon>Caulobacteraceae</taxon>
        <taxon>Asticcacaulis</taxon>
    </lineage>
</organism>
<feature type="transmembrane region" description="Helical" evidence="1">
    <location>
        <begin position="191"/>
        <end position="214"/>
    </location>
</feature>
<keyword evidence="1" id="KW-0812">Transmembrane</keyword>
<keyword evidence="1" id="KW-1133">Transmembrane helix</keyword>
<gene>
    <name evidence="2" type="ORF">PQU92_13165</name>
</gene>
<sequence>MSDPHDDLIDSLASGLTPTRPLVDSRLWLGTMFGLVLAILYVSVVFGIRPELKGLWGGQWPDAFTPIGKPLLFLLLGLTSLWTVTRLSRPQGEMKLAYWLPVAAALSLTLFNMTLELARDGWQVSAQQLNGGVVSCFSTILCGGLAGLAVLWRFWLRRAATTYPTALAAISALMCASLMASAYALHCNMDAPVYIVLIYGLAVALFTGVSTLAGRRLLSW</sequence>
<dbReference type="InterPro" id="IPR009495">
    <property type="entry name" value="NrsF"/>
</dbReference>
<dbReference type="EMBL" id="JAQQKX010000011">
    <property type="protein sequence ID" value="MDC7684234.1"/>
    <property type="molecule type" value="Genomic_DNA"/>
</dbReference>
<keyword evidence="3" id="KW-1185">Reference proteome</keyword>
<feature type="transmembrane region" description="Helical" evidence="1">
    <location>
        <begin position="166"/>
        <end position="185"/>
    </location>
</feature>
<evidence type="ECO:0000313" key="3">
    <source>
        <dbReference type="Proteomes" id="UP001214854"/>
    </source>
</evidence>
<proteinExistence type="predicted"/>
<dbReference type="Pfam" id="PF06532">
    <property type="entry name" value="NrsF"/>
    <property type="match status" value="1"/>
</dbReference>
<evidence type="ECO:0000256" key="1">
    <source>
        <dbReference type="SAM" id="Phobius"/>
    </source>
</evidence>
<feature type="transmembrane region" description="Helical" evidence="1">
    <location>
        <begin position="27"/>
        <end position="47"/>
    </location>
</feature>
<evidence type="ECO:0000313" key="2">
    <source>
        <dbReference type="EMBL" id="MDC7684234.1"/>
    </source>
</evidence>
<feature type="transmembrane region" description="Helical" evidence="1">
    <location>
        <begin position="96"/>
        <end position="112"/>
    </location>
</feature>
<reference evidence="2 3" key="1">
    <citation type="submission" date="2023-01" db="EMBL/GenBank/DDBJ databases">
        <title>Novel species of the genus Asticcacaulis isolated from rivers.</title>
        <authorList>
            <person name="Lu H."/>
        </authorList>
    </citation>
    <scope>NUCLEOTIDE SEQUENCE [LARGE SCALE GENOMIC DNA]</scope>
    <source>
        <strain evidence="2 3">BYS171W</strain>
    </source>
</reference>
<dbReference type="RefSeq" id="WP_272748693.1">
    <property type="nucleotide sequence ID" value="NZ_JAQQKX010000011.1"/>
</dbReference>
<comment type="caution">
    <text evidence="2">The sequence shown here is derived from an EMBL/GenBank/DDBJ whole genome shotgun (WGS) entry which is preliminary data.</text>
</comment>
<feature type="transmembrane region" description="Helical" evidence="1">
    <location>
        <begin position="67"/>
        <end position="84"/>
    </location>
</feature>
<name>A0ABT5HW84_9CAUL</name>
<dbReference type="Proteomes" id="UP001214854">
    <property type="component" value="Unassembled WGS sequence"/>
</dbReference>
<keyword evidence="1" id="KW-0472">Membrane</keyword>
<accession>A0ABT5HW84</accession>
<protein>
    <submittedName>
        <fullName evidence="2">NrsF family protein</fullName>
    </submittedName>
</protein>
<feature type="transmembrane region" description="Helical" evidence="1">
    <location>
        <begin position="132"/>
        <end position="154"/>
    </location>
</feature>